<organism evidence="1 2">
    <name type="scientific">Flavobacterium ginsengiterrae</name>
    <dbReference type="NCBI Taxonomy" id="871695"/>
    <lineage>
        <taxon>Bacteria</taxon>
        <taxon>Pseudomonadati</taxon>
        <taxon>Bacteroidota</taxon>
        <taxon>Flavobacteriia</taxon>
        <taxon>Flavobacteriales</taxon>
        <taxon>Flavobacteriaceae</taxon>
        <taxon>Flavobacterium</taxon>
    </lineage>
</organism>
<dbReference type="EMBL" id="BAABDU010000004">
    <property type="protein sequence ID" value="GAA3773470.1"/>
    <property type="molecule type" value="Genomic_DNA"/>
</dbReference>
<name>A0ABP7GVI8_9FLAO</name>
<protein>
    <submittedName>
        <fullName evidence="1">Uncharacterized protein</fullName>
    </submittedName>
</protein>
<dbReference type="Proteomes" id="UP001500748">
    <property type="component" value="Unassembled WGS sequence"/>
</dbReference>
<proteinExistence type="predicted"/>
<reference evidence="2" key="1">
    <citation type="journal article" date="2019" name="Int. J. Syst. Evol. Microbiol.">
        <title>The Global Catalogue of Microorganisms (GCM) 10K type strain sequencing project: providing services to taxonomists for standard genome sequencing and annotation.</title>
        <authorList>
            <consortium name="The Broad Institute Genomics Platform"/>
            <consortium name="The Broad Institute Genome Sequencing Center for Infectious Disease"/>
            <person name="Wu L."/>
            <person name="Ma J."/>
        </authorList>
    </citation>
    <scope>NUCLEOTIDE SEQUENCE [LARGE SCALE GENOMIC DNA]</scope>
    <source>
        <strain evidence="2">JCM 17337</strain>
    </source>
</reference>
<gene>
    <name evidence="1" type="ORF">GCM10022423_30020</name>
</gene>
<accession>A0ABP7GVI8</accession>
<evidence type="ECO:0000313" key="1">
    <source>
        <dbReference type="EMBL" id="GAA3773470.1"/>
    </source>
</evidence>
<keyword evidence="2" id="KW-1185">Reference proteome</keyword>
<comment type="caution">
    <text evidence="1">The sequence shown here is derived from an EMBL/GenBank/DDBJ whole genome shotgun (WGS) entry which is preliminary data.</text>
</comment>
<evidence type="ECO:0000313" key="2">
    <source>
        <dbReference type="Proteomes" id="UP001500748"/>
    </source>
</evidence>
<sequence length="54" mass="6164">MKSKASALLFFIIGFNDTILNNKKVISVEALLAYKEVLFGIIKILIDTRLYIFI</sequence>